<dbReference type="PANTHER" id="PTHR30050:SF4">
    <property type="entry name" value="ATP-BINDING PROTEIN RV3427C IN INSERTION SEQUENCE-RELATED"/>
    <property type="match status" value="1"/>
</dbReference>
<evidence type="ECO:0000259" key="1">
    <source>
        <dbReference type="Pfam" id="PF01695"/>
    </source>
</evidence>
<dbReference type="SUPFAM" id="SSF52540">
    <property type="entry name" value="P-loop containing nucleoside triphosphate hydrolases"/>
    <property type="match status" value="1"/>
</dbReference>
<accession>A0ABU5ZL54</accession>
<proteinExistence type="predicted"/>
<dbReference type="Proteomes" id="UP001310386">
    <property type="component" value="Unassembled WGS sequence"/>
</dbReference>
<dbReference type="InterPro" id="IPR002611">
    <property type="entry name" value="IstB_ATP-bd"/>
</dbReference>
<evidence type="ECO:0000313" key="2">
    <source>
        <dbReference type="EMBL" id="MEB3102918.1"/>
    </source>
</evidence>
<protein>
    <submittedName>
        <fullName evidence="2">ATP-binding protein</fullName>
    </submittedName>
</protein>
<dbReference type="CDD" id="cd00009">
    <property type="entry name" value="AAA"/>
    <property type="match status" value="1"/>
</dbReference>
<comment type="caution">
    <text evidence="2">The sequence shown here is derived from an EMBL/GenBank/DDBJ whole genome shotgun (WGS) entry which is preliminary data.</text>
</comment>
<keyword evidence="2" id="KW-0067">ATP-binding</keyword>
<sequence>MDIFAFLRQLQDPQMNDLSFEQRFSLLVDHQWTERQNRQISRLLRAAKLKIHASPEDIDYRTPRGLDRALFRQLLTGQWLTSHHNLLITGPTGIGKTYLVCALATAACHQGFQVRYYRMSRLFQEIMLTKGDGTYGKLAGELTKVDLLILDDWDWPRSELQRAENYSIFWMIAYRSIRLA</sequence>
<dbReference type="Pfam" id="PF01695">
    <property type="entry name" value="IstB_IS21"/>
    <property type="match status" value="1"/>
</dbReference>
<dbReference type="PRINTS" id="PR00051">
    <property type="entry name" value="DNAA"/>
</dbReference>
<feature type="domain" description="IstB-like ATP-binding" evidence="1">
    <location>
        <begin position="5"/>
        <end position="175"/>
    </location>
</feature>
<reference evidence="2" key="1">
    <citation type="submission" date="2023-12" db="EMBL/GenBank/DDBJ databases">
        <title>Fervidustalea candida gen. nov., sp. nov., a novel member of the family Paenibacillaceae isolated from a geothermal area.</title>
        <authorList>
            <person name="Li W.-J."/>
            <person name="Jiao J.-Y."/>
            <person name="Chen Y."/>
        </authorList>
    </citation>
    <scope>NUCLEOTIDE SEQUENCE</scope>
    <source>
        <strain evidence="2">SYSU GA230002</strain>
    </source>
</reference>
<gene>
    <name evidence="2" type="ORF">VF724_14765</name>
</gene>
<keyword evidence="3" id="KW-1185">Reference proteome</keyword>
<dbReference type="InterPro" id="IPR027417">
    <property type="entry name" value="P-loop_NTPase"/>
</dbReference>
<organism evidence="2 3">
    <name type="scientific">Ferviditalea candida</name>
    <dbReference type="NCBI Taxonomy" id="3108399"/>
    <lineage>
        <taxon>Bacteria</taxon>
        <taxon>Bacillati</taxon>
        <taxon>Bacillota</taxon>
        <taxon>Bacilli</taxon>
        <taxon>Bacillales</taxon>
        <taxon>Paenibacillaceae</taxon>
        <taxon>Ferviditalea</taxon>
    </lineage>
</organism>
<dbReference type="PANTHER" id="PTHR30050">
    <property type="entry name" value="CHROMOSOMAL REPLICATION INITIATOR PROTEIN DNAA"/>
    <property type="match status" value="1"/>
</dbReference>
<dbReference type="Gene3D" id="3.40.50.300">
    <property type="entry name" value="P-loop containing nucleotide triphosphate hydrolases"/>
    <property type="match status" value="1"/>
</dbReference>
<dbReference type="InterPro" id="IPR020591">
    <property type="entry name" value="Chromosome_initiator_DnaA-like"/>
</dbReference>
<evidence type="ECO:0000313" key="3">
    <source>
        <dbReference type="Proteomes" id="UP001310386"/>
    </source>
</evidence>
<keyword evidence="2" id="KW-0547">Nucleotide-binding</keyword>
<dbReference type="EMBL" id="JAYJLD010000024">
    <property type="protein sequence ID" value="MEB3102918.1"/>
    <property type="molecule type" value="Genomic_DNA"/>
</dbReference>
<name>A0ABU5ZL54_9BACL</name>
<dbReference type="GO" id="GO:0005524">
    <property type="term" value="F:ATP binding"/>
    <property type="evidence" value="ECO:0007669"/>
    <property type="project" value="UniProtKB-KW"/>
</dbReference>